<dbReference type="OrthoDB" id="4127374at2"/>
<dbReference type="PANTHER" id="PTHR30213:SF1">
    <property type="entry name" value="INNER MEMBRANE PROTEIN YHJD"/>
    <property type="match status" value="1"/>
</dbReference>
<protein>
    <submittedName>
        <fullName evidence="7">Membrane protein</fullName>
    </submittedName>
</protein>
<evidence type="ECO:0000256" key="3">
    <source>
        <dbReference type="ARBA" id="ARBA00022692"/>
    </source>
</evidence>
<evidence type="ECO:0000256" key="2">
    <source>
        <dbReference type="ARBA" id="ARBA00022475"/>
    </source>
</evidence>
<keyword evidence="4 6" id="KW-1133">Transmembrane helix</keyword>
<evidence type="ECO:0000313" key="7">
    <source>
        <dbReference type="EMBL" id="SDD12789.1"/>
    </source>
</evidence>
<evidence type="ECO:0000256" key="6">
    <source>
        <dbReference type="SAM" id="Phobius"/>
    </source>
</evidence>
<dbReference type="Proteomes" id="UP000199501">
    <property type="component" value="Unassembled WGS sequence"/>
</dbReference>
<keyword evidence="3 6" id="KW-0812">Transmembrane</keyword>
<feature type="transmembrane region" description="Helical" evidence="6">
    <location>
        <begin position="315"/>
        <end position="336"/>
    </location>
</feature>
<dbReference type="GO" id="GO:0005886">
    <property type="term" value="C:plasma membrane"/>
    <property type="evidence" value="ECO:0007669"/>
    <property type="project" value="UniProtKB-SubCell"/>
</dbReference>
<dbReference type="AlphaFoldDB" id="A0A1G6S7I5"/>
<comment type="subcellular location">
    <subcellularLocation>
        <location evidence="1">Cell membrane</location>
        <topology evidence="1">Multi-pass membrane protein</topology>
    </subcellularLocation>
</comment>
<evidence type="ECO:0000313" key="8">
    <source>
        <dbReference type="Proteomes" id="UP000199501"/>
    </source>
</evidence>
<reference evidence="8" key="1">
    <citation type="submission" date="2016-10" db="EMBL/GenBank/DDBJ databases">
        <authorList>
            <person name="Varghese N."/>
            <person name="Submissions S."/>
        </authorList>
    </citation>
    <scope>NUCLEOTIDE SEQUENCE [LARGE SCALE GENOMIC DNA]</scope>
    <source>
        <strain evidence="8">IBRC-M 10403</strain>
    </source>
</reference>
<feature type="transmembrane region" description="Helical" evidence="6">
    <location>
        <begin position="194"/>
        <end position="216"/>
    </location>
</feature>
<evidence type="ECO:0000256" key="4">
    <source>
        <dbReference type="ARBA" id="ARBA00022989"/>
    </source>
</evidence>
<feature type="transmembrane region" description="Helical" evidence="6">
    <location>
        <begin position="262"/>
        <end position="285"/>
    </location>
</feature>
<dbReference type="STRING" id="1271860.SAMN05216174_107270"/>
<keyword evidence="8" id="KW-1185">Reference proteome</keyword>
<keyword evidence="5 6" id="KW-0472">Membrane</keyword>
<feature type="transmembrane region" description="Helical" evidence="6">
    <location>
        <begin position="45"/>
        <end position="69"/>
    </location>
</feature>
<keyword evidence="2" id="KW-1003">Cell membrane</keyword>
<name>A0A1G6S7I5_9PSEU</name>
<dbReference type="PANTHER" id="PTHR30213">
    <property type="entry name" value="INNER MEMBRANE PROTEIN YHJD"/>
    <property type="match status" value="1"/>
</dbReference>
<dbReference type="Pfam" id="PF03631">
    <property type="entry name" value="Virul_fac_BrkB"/>
    <property type="match status" value="1"/>
</dbReference>
<sequence length="344" mass="36676">MRTQGSAPDISRWRRYRDRYRWFDHLARAVDRYIEHSGYQYVASITYFSLLSVVPMLMVGFSTAGFVLAGQPGLLAELRSGVTGAVPGPLGAQVGELLDNLIGQRAHVGVLGLLIGLYSGWNWMNALRDALTAMWDQHRGDQPLLRTVVKDLVALVSLVLALLVSFLLTVAGGAVGDDVLRLAHLDGTGWASPVLVIASSALALVADWLVFLWVLARLPREPVSTRSAMRGAVAAALGFELLKLAGNVYVRIISDSPTGVAFGSVIGLLVFISLVSRLLVFITAWTATARPTRRTPPPPPGPVVIQVSARARPPAIVLTGLGAAAGALAAVVLGRLRGKAGKQR</sequence>
<evidence type="ECO:0000256" key="5">
    <source>
        <dbReference type="ARBA" id="ARBA00023136"/>
    </source>
</evidence>
<gene>
    <name evidence="7" type="ORF">SAMN05216174_107270</name>
</gene>
<evidence type="ECO:0000256" key="1">
    <source>
        <dbReference type="ARBA" id="ARBA00004651"/>
    </source>
</evidence>
<proteinExistence type="predicted"/>
<dbReference type="InterPro" id="IPR017039">
    <property type="entry name" value="Virul_fac_BrkB"/>
</dbReference>
<accession>A0A1G6S7I5</accession>
<dbReference type="EMBL" id="FMZZ01000007">
    <property type="protein sequence ID" value="SDD12789.1"/>
    <property type="molecule type" value="Genomic_DNA"/>
</dbReference>
<organism evidence="7 8">
    <name type="scientific">Actinokineospora iranica</name>
    <dbReference type="NCBI Taxonomy" id="1271860"/>
    <lineage>
        <taxon>Bacteria</taxon>
        <taxon>Bacillati</taxon>
        <taxon>Actinomycetota</taxon>
        <taxon>Actinomycetes</taxon>
        <taxon>Pseudonocardiales</taxon>
        <taxon>Pseudonocardiaceae</taxon>
        <taxon>Actinokineospora</taxon>
    </lineage>
</organism>
<feature type="transmembrane region" description="Helical" evidence="6">
    <location>
        <begin position="152"/>
        <end position="174"/>
    </location>
</feature>